<feature type="transmembrane region" description="Helical" evidence="2">
    <location>
        <begin position="51"/>
        <end position="72"/>
    </location>
</feature>
<dbReference type="EMBL" id="ANNX02000035">
    <property type="protein sequence ID" value="KYC39421.1"/>
    <property type="molecule type" value="Genomic_DNA"/>
</dbReference>
<dbReference type="Proteomes" id="UP000076925">
    <property type="component" value="Unassembled WGS sequence"/>
</dbReference>
<evidence type="ECO:0000313" key="3">
    <source>
        <dbReference type="EMBL" id="KYC39421.1"/>
    </source>
</evidence>
<keyword evidence="2" id="KW-0812">Transmembrane</keyword>
<evidence type="ECO:0000313" key="4">
    <source>
        <dbReference type="Proteomes" id="UP000076925"/>
    </source>
</evidence>
<organism evidence="3 4">
    <name type="scientific">Scytonema hofmannii PCC 7110</name>
    <dbReference type="NCBI Taxonomy" id="128403"/>
    <lineage>
        <taxon>Bacteria</taxon>
        <taxon>Bacillati</taxon>
        <taxon>Cyanobacteriota</taxon>
        <taxon>Cyanophyceae</taxon>
        <taxon>Nostocales</taxon>
        <taxon>Scytonemataceae</taxon>
        <taxon>Scytonema</taxon>
    </lineage>
</organism>
<reference evidence="3 4" key="1">
    <citation type="journal article" date="2013" name="Genome Biol. Evol.">
        <title>Genomes of Stigonematalean cyanobacteria (subsection V) and the evolution of oxygenic photosynthesis from prokaryotes to plastids.</title>
        <authorList>
            <person name="Dagan T."/>
            <person name="Roettger M."/>
            <person name="Stucken K."/>
            <person name="Landan G."/>
            <person name="Koch R."/>
            <person name="Major P."/>
            <person name="Gould S.B."/>
            <person name="Goremykin V.V."/>
            <person name="Rippka R."/>
            <person name="Tandeau de Marsac N."/>
            <person name="Gugger M."/>
            <person name="Lockhart P.J."/>
            <person name="Allen J.F."/>
            <person name="Brune I."/>
            <person name="Maus I."/>
            <person name="Puhler A."/>
            <person name="Martin W.F."/>
        </authorList>
    </citation>
    <scope>NUCLEOTIDE SEQUENCE [LARGE SCALE GENOMIC DNA]</scope>
    <source>
        <strain evidence="3 4">PCC 7110</strain>
    </source>
</reference>
<dbReference type="NCBIfam" id="NF038301">
    <property type="entry name" value="EPS_HpsA"/>
    <property type="match status" value="1"/>
</dbReference>
<dbReference type="RefSeq" id="WP_066613100.1">
    <property type="nucleotide sequence ID" value="NZ_KQ976354.1"/>
</dbReference>
<dbReference type="STRING" id="128403.WA1_32355"/>
<dbReference type="OrthoDB" id="468482at2"/>
<evidence type="ECO:0000256" key="2">
    <source>
        <dbReference type="SAM" id="Phobius"/>
    </source>
</evidence>
<gene>
    <name evidence="3" type="ORF">WA1_32355</name>
</gene>
<sequence length="1652" mass="179860">MKRNSKLVKATRNFYQKLCSSSPLTIKEQSLWLLRAFLVTRKQSDWVNAGFVLPTVAMVALVVVLLTTAILFRSFERSKNASNVRVNEAVLNAAAPAIDRARAKIDALFEDPTLPRATPSDSALYDALKKEKYILGDEKRLKLGVDIDNHNSIVAPTNTTALENDETLKSAWKFAVDTDNNGKKDSYTLYAIYFRNPTRDTTTGKFNRKRNALEVRTPPETNEQCGNATGFASLVGNSSWYKLQSGNLGKSFFVYTVNVPITQAEYNNLPATASSSDPNEATKANSEPYKGNRGFVALEFQQDRSRIPLANNAVWFENDLEITPGVDLLLNGRIHTNGNLLVGGNPDATPDPIVRLRQVSSKHSCFYNQENGLVTVGGNVGTGNLGHTTDQLQVTVDLYRGFKKAVTTAQISNTNRSTNSAGGAAVGFNDAAFNQRIAAMLTSALGLCTTCTSTTVTNGQTFKQAVNNVNAYPAEVKSNVTARVKNADDVLYASSILTEEIQTYLQQRARRVPFVEVSNPTGVGANSGFTGFTSNIDPPEAWRKPLNSSNQFTNAVNISVTTTQLEATYPELQKKEGVQSNLGDRIFVGNNLPAKWAPNEPPNGTYVGSTEPQFINNVNWTRPTGTQAKQRWRNTQIQSVTDLGVSERNGFWEQKAAENPINPLDNVGGVRIVTGAGIYVDGTGNTANLLTGPFYPRGANSFLPDPSDPTPANSNDIPVWPDTMPMSSPKATETRKGDLLMRATAVYHYKIDSGIDQEPIACVSSYYDPTNTTTAKNKVNVDGGYGIDTAKGRSNNGVVYDYPTGGRTTFFALNKVRLQQQAKLVFANGRPVNPALQTALQKIGNNSVVPSSGLQYADYSAIDTALCAINILGGATPSPSPLTDKPNHGDIKEASFLDAREIKQVSQSSASDQYDLDIEERQPLEIRVTEINIGNLASRGINGTSEYLLPYSGIIYATRDDGLLDRSDTTANSALLSPTDFKLDPTRRPNGIRLINGSTLARNPSVNQNAYNAKEKGLILVSNLPAYIKGNFNLHRPNTTTNTEIEEFIEKESNTDFYDRQTRDDNFACRAGRTGCPSSGGDYWRPATIIADAMTLLSGTASNAGFIDGFRNEGDYDHNNNTGVPVDIATDVSRTSRLKNGFLENGFATTTQWWGANNIPITSLGSYTLNGVTPVQRRVDSHPLYVMEICRQALVSECDGSTPDKQWAMGFDIDGDGILSSTAQNYTIPLATGGTTTISLTERDIKAYQLGQAILAAKGSNASGADNILTNNELHWINNSGKFAKSGTPPLPSKTIRERLGSGDTGSQPALEPADRRYPRRIAFARDNNNTLVFTSSGSNKIYQPIGVGCPVYTGQYSNASDYLKNGCTYNSSPTVTSHYGLQENNALWFRATSSNTDPSDISSATYRSDQSLFYIPPSAGDGQPILVPVLQIHDAKNNPGNNIRTDNTNQLQDEFRDRWLKAANLDTSFNATFVVGNSPGRAVEDSAGLQNFVRFLENWNGRIAKITGSFIQLKRSSYATAPVAPLFKANRGANSANAATNTSKFDYSLDTYSGRNNDGLSPFYWAPTRQWGFDVGLLSEQPDLFAQRFTAPPSNRPNEFFREVGQDDPWVKALLCAGQASDKKGESGATYSNAVSSEYRPQECKPIPADP</sequence>
<protein>
    <submittedName>
        <fullName evidence="3">Uncharacterized protein</fullName>
    </submittedName>
</protein>
<proteinExistence type="predicted"/>
<dbReference type="InterPro" id="IPR049774">
    <property type="entry name" value="EPS_HpsA-like"/>
</dbReference>
<evidence type="ECO:0000256" key="1">
    <source>
        <dbReference type="SAM" id="MobiDB-lite"/>
    </source>
</evidence>
<keyword evidence="4" id="KW-1185">Reference proteome</keyword>
<feature type="region of interest" description="Disordered" evidence="1">
    <location>
        <begin position="1285"/>
        <end position="1316"/>
    </location>
</feature>
<accession>A0A139X3Y4</accession>
<name>A0A139X3Y4_9CYAN</name>
<keyword evidence="2" id="KW-1133">Transmembrane helix</keyword>
<comment type="caution">
    <text evidence="3">The sequence shown here is derived from an EMBL/GenBank/DDBJ whole genome shotgun (WGS) entry which is preliminary data.</text>
</comment>
<keyword evidence="2" id="KW-0472">Membrane</keyword>
<feature type="region of interest" description="Disordered" evidence="1">
    <location>
        <begin position="1622"/>
        <end position="1652"/>
    </location>
</feature>